<keyword evidence="1" id="KW-0472">Membrane</keyword>
<reference evidence="2 3" key="1">
    <citation type="journal article" date="2024" name="BMC Genomics">
        <title>De novo assembly and annotation of Popillia japonica's genome with initial clues to its potential as an invasive pest.</title>
        <authorList>
            <person name="Cucini C."/>
            <person name="Boschi S."/>
            <person name="Funari R."/>
            <person name="Cardaioli E."/>
            <person name="Iannotti N."/>
            <person name="Marturano G."/>
            <person name="Paoli F."/>
            <person name="Bruttini M."/>
            <person name="Carapelli A."/>
            <person name="Frati F."/>
            <person name="Nardi F."/>
        </authorList>
    </citation>
    <scope>NUCLEOTIDE SEQUENCE [LARGE SCALE GENOMIC DNA]</scope>
    <source>
        <strain evidence="2">DMR45628</strain>
    </source>
</reference>
<organism evidence="2 3">
    <name type="scientific">Popillia japonica</name>
    <name type="common">Japanese beetle</name>
    <dbReference type="NCBI Taxonomy" id="7064"/>
    <lineage>
        <taxon>Eukaryota</taxon>
        <taxon>Metazoa</taxon>
        <taxon>Ecdysozoa</taxon>
        <taxon>Arthropoda</taxon>
        <taxon>Hexapoda</taxon>
        <taxon>Insecta</taxon>
        <taxon>Pterygota</taxon>
        <taxon>Neoptera</taxon>
        <taxon>Endopterygota</taxon>
        <taxon>Coleoptera</taxon>
        <taxon>Polyphaga</taxon>
        <taxon>Scarabaeiformia</taxon>
        <taxon>Scarabaeidae</taxon>
        <taxon>Rutelinae</taxon>
        <taxon>Popillia</taxon>
    </lineage>
</organism>
<evidence type="ECO:0000313" key="2">
    <source>
        <dbReference type="EMBL" id="KAK9744440.1"/>
    </source>
</evidence>
<dbReference type="InterPro" id="IPR008699">
    <property type="entry name" value="NDUFB8"/>
</dbReference>
<dbReference type="GO" id="GO:0005739">
    <property type="term" value="C:mitochondrion"/>
    <property type="evidence" value="ECO:0007669"/>
    <property type="project" value="InterPro"/>
</dbReference>
<comment type="caution">
    <text evidence="2">The sequence shown here is derived from an EMBL/GenBank/DDBJ whole genome shotgun (WGS) entry which is preliminary data.</text>
</comment>
<dbReference type="PANTHER" id="PTHR12840">
    <property type="entry name" value="NADH-UBIQUINONE OXIDOREDUCTASE ASHI SUBUNIT"/>
    <property type="match status" value="1"/>
</dbReference>
<evidence type="ECO:0000256" key="1">
    <source>
        <dbReference type="SAM" id="Phobius"/>
    </source>
</evidence>
<gene>
    <name evidence="2" type="ORF">QE152_g7770</name>
</gene>
<dbReference type="Pfam" id="PF05821">
    <property type="entry name" value="NDUF_B8"/>
    <property type="match status" value="1"/>
</dbReference>
<feature type="transmembrane region" description="Helical" evidence="1">
    <location>
        <begin position="124"/>
        <end position="144"/>
    </location>
</feature>
<dbReference type="Proteomes" id="UP001458880">
    <property type="component" value="Unassembled WGS sequence"/>
</dbReference>
<sequence length="172" mass="19974">MSLVKTAKLSQLCLRKHAILYTAIRNHWNKDFKPAPFPKTQEEREAAAAKYGLSLSEYEVYPDDGSGLGDYPKLPVISGDQRDPYYPWDSPELKRNFGEPIHADVDLMGEDRYDVTVRHRVPGWMQWTQFLGVMFGTFALYYYLQRCKMFIGQLPKQYPSDGSPSYTFEQKE</sequence>
<accession>A0AAW1MDM8</accession>
<proteinExistence type="predicted"/>
<protein>
    <submittedName>
        <fullName evidence="2">NADH-ubiquinone oxidoreductase ASHI subunit (CI-ASHI or NDUFB8)</fullName>
    </submittedName>
</protein>
<dbReference type="AlphaFoldDB" id="A0AAW1MDM8"/>
<name>A0AAW1MDM8_POPJA</name>
<dbReference type="PANTHER" id="PTHR12840:SF1">
    <property type="entry name" value="NADH DEHYDROGENASE [UBIQUINONE] 1 BETA SUBCOMPLEX SUBUNIT 8, MITOCHONDRIAL"/>
    <property type="match status" value="1"/>
</dbReference>
<keyword evidence="3" id="KW-1185">Reference proteome</keyword>
<keyword evidence="1" id="KW-0812">Transmembrane</keyword>
<dbReference type="EMBL" id="JASPKY010000058">
    <property type="protein sequence ID" value="KAK9744440.1"/>
    <property type="molecule type" value="Genomic_DNA"/>
</dbReference>
<evidence type="ECO:0000313" key="3">
    <source>
        <dbReference type="Proteomes" id="UP001458880"/>
    </source>
</evidence>
<keyword evidence="1" id="KW-1133">Transmembrane helix</keyword>